<dbReference type="Proteomes" id="UP001496720">
    <property type="component" value="Unassembled WGS sequence"/>
</dbReference>
<dbReference type="EMBL" id="JBEOZY010000073">
    <property type="protein sequence ID" value="MER6169507.1"/>
    <property type="molecule type" value="Genomic_DNA"/>
</dbReference>
<comment type="caution">
    <text evidence="2">The sequence shown here is derived from an EMBL/GenBank/DDBJ whole genome shotgun (WGS) entry which is preliminary data.</text>
</comment>
<accession>A0ABV1T694</accession>
<sequence>MTTWTRRATRRAARGPALATAKFAFGKDRTGTVWSDKEGGYEGMRYYGVDPKRKRTPSPSPGPGPSPDSSTASRRSAKSGAEPKPSATGMANPPEPGQPWWSSEWGRAVVAVGSPLLLFAAPSGGGGVAVGTSVTVGGMVLYELAA</sequence>
<reference evidence="2 3" key="1">
    <citation type="submission" date="2024-06" db="EMBL/GenBank/DDBJ databases">
        <title>The Natural Products Discovery Center: Release of the First 8490 Sequenced Strains for Exploring Actinobacteria Biosynthetic Diversity.</title>
        <authorList>
            <person name="Kalkreuter E."/>
            <person name="Kautsar S.A."/>
            <person name="Yang D."/>
            <person name="Bader C.D."/>
            <person name="Teijaro C.N."/>
            <person name="Fluegel L."/>
            <person name="Davis C.M."/>
            <person name="Simpson J.R."/>
            <person name="Lauterbach L."/>
            <person name="Steele A.D."/>
            <person name="Gui C."/>
            <person name="Meng S."/>
            <person name="Li G."/>
            <person name="Viehrig K."/>
            <person name="Ye F."/>
            <person name="Su P."/>
            <person name="Kiefer A.F."/>
            <person name="Nichols A."/>
            <person name="Cepeda A.J."/>
            <person name="Yan W."/>
            <person name="Fan B."/>
            <person name="Jiang Y."/>
            <person name="Adhikari A."/>
            <person name="Zheng C.-J."/>
            <person name="Schuster L."/>
            <person name="Cowan T.M."/>
            <person name="Smanski M.J."/>
            <person name="Chevrette M.G."/>
            <person name="De Carvalho L.P.S."/>
            <person name="Shen B."/>
        </authorList>
    </citation>
    <scope>NUCLEOTIDE SEQUENCE [LARGE SCALE GENOMIC DNA]</scope>
    <source>
        <strain evidence="2 3">NPDC001615</strain>
    </source>
</reference>
<proteinExistence type="predicted"/>
<gene>
    <name evidence="2" type="ORF">ABT188_34055</name>
</gene>
<feature type="compositionally biased region" description="Basic and acidic residues" evidence="1">
    <location>
        <begin position="25"/>
        <end position="40"/>
    </location>
</feature>
<evidence type="ECO:0000313" key="3">
    <source>
        <dbReference type="Proteomes" id="UP001496720"/>
    </source>
</evidence>
<protein>
    <submittedName>
        <fullName evidence="2">Uncharacterized protein</fullName>
    </submittedName>
</protein>
<feature type="region of interest" description="Disordered" evidence="1">
    <location>
        <begin position="1"/>
        <end position="102"/>
    </location>
</feature>
<name>A0ABV1T694_9ACTN</name>
<evidence type="ECO:0000313" key="2">
    <source>
        <dbReference type="EMBL" id="MER6169507.1"/>
    </source>
</evidence>
<keyword evidence="3" id="KW-1185">Reference proteome</keyword>
<evidence type="ECO:0000256" key="1">
    <source>
        <dbReference type="SAM" id="MobiDB-lite"/>
    </source>
</evidence>
<organism evidence="2 3">
    <name type="scientific">Streptomyces violaceorubidus</name>
    <dbReference type="NCBI Taxonomy" id="284042"/>
    <lineage>
        <taxon>Bacteria</taxon>
        <taxon>Bacillati</taxon>
        <taxon>Actinomycetota</taxon>
        <taxon>Actinomycetes</taxon>
        <taxon>Kitasatosporales</taxon>
        <taxon>Streptomycetaceae</taxon>
        <taxon>Streptomyces</taxon>
    </lineage>
</organism>
<dbReference type="RefSeq" id="WP_352150650.1">
    <property type="nucleotide sequence ID" value="NZ_JBEOZY010000073.1"/>
</dbReference>